<accession>A0AAU7V772</accession>
<evidence type="ECO:0000256" key="6">
    <source>
        <dbReference type="ARBA" id="ARBA00023146"/>
    </source>
</evidence>
<keyword evidence="3 7" id="KW-0547">Nucleotide-binding</keyword>
<dbReference type="GO" id="GO:0005829">
    <property type="term" value="C:cytosol"/>
    <property type="evidence" value="ECO:0007669"/>
    <property type="project" value="TreeGrafter"/>
</dbReference>
<evidence type="ECO:0000256" key="7">
    <source>
        <dbReference type="RuleBase" id="RU363037"/>
    </source>
</evidence>
<proteinExistence type="inferred from homology"/>
<dbReference type="NCBIfam" id="NF004315">
    <property type="entry name" value="PRK05710.1-4"/>
    <property type="match status" value="1"/>
</dbReference>
<dbReference type="KEGG" id="sapp:SAC06_09675"/>
<protein>
    <submittedName>
        <fullName evidence="9">tRNA glutamyl-Q(34) synthetase GluQRS</fullName>
        <ecNumber evidence="9">6.1.1.-</ecNumber>
    </submittedName>
</protein>
<evidence type="ECO:0000256" key="4">
    <source>
        <dbReference type="ARBA" id="ARBA00022833"/>
    </source>
</evidence>
<keyword evidence="6 7" id="KW-0030">Aminoacyl-tRNA synthetase</keyword>
<dbReference type="SUPFAM" id="SSF52374">
    <property type="entry name" value="Nucleotidylyl transferase"/>
    <property type="match status" value="1"/>
</dbReference>
<dbReference type="InterPro" id="IPR000924">
    <property type="entry name" value="Glu/Gln-tRNA-synth"/>
</dbReference>
<dbReference type="EC" id="6.1.1.-" evidence="9"/>
<dbReference type="EMBL" id="CP138335">
    <property type="protein sequence ID" value="XBW07897.1"/>
    <property type="molecule type" value="Genomic_DNA"/>
</dbReference>
<dbReference type="GO" id="GO:0006400">
    <property type="term" value="P:tRNA modification"/>
    <property type="evidence" value="ECO:0007669"/>
    <property type="project" value="InterPro"/>
</dbReference>
<dbReference type="GO" id="GO:0006424">
    <property type="term" value="P:glutamyl-tRNA aminoacylation"/>
    <property type="evidence" value="ECO:0007669"/>
    <property type="project" value="InterPro"/>
</dbReference>
<dbReference type="InterPro" id="IPR049940">
    <property type="entry name" value="GluQ/Sye"/>
</dbReference>
<sequence>MSEGAGRYAPSPSGPLHIGNLRTALVAWVMARQTGRRFWLRIEDIDPHRTGAADQQIAELASLGLDWDGPVLTQTSRLARYDEVLAELAERDQLFECYCTRREIAEATRAPHTPPHHYPGTCAHLSEAERQERRAQLGDRAPALRLRSPKRDWTVHDEFFGDYSGPVDSFVLRRGDGAPAYNLACVVDDGETGVDQVVRGADLLPTSPGQAYLAQLLGYRTPTYAHVPLVVNSAGQRLAKRDGAVTLEDLGWPTERVLELLTGSLGGPAVTSLAEFRNTFTPADLPLVPYEFGVTTGLRPHRGG</sequence>
<keyword evidence="7" id="KW-0648">Protein biosynthesis</keyword>
<evidence type="ECO:0000256" key="5">
    <source>
        <dbReference type="ARBA" id="ARBA00022840"/>
    </source>
</evidence>
<evidence type="ECO:0000256" key="3">
    <source>
        <dbReference type="ARBA" id="ARBA00022741"/>
    </source>
</evidence>
<evidence type="ECO:0000313" key="9">
    <source>
        <dbReference type="EMBL" id="XBW07897.1"/>
    </source>
</evidence>
<dbReference type="Gene3D" id="3.40.50.620">
    <property type="entry name" value="HUPs"/>
    <property type="match status" value="1"/>
</dbReference>
<organism evidence="9">
    <name type="scientific">Scrofimicrobium appendicitidis</name>
    <dbReference type="NCBI Taxonomy" id="3079930"/>
    <lineage>
        <taxon>Bacteria</taxon>
        <taxon>Bacillati</taxon>
        <taxon>Actinomycetota</taxon>
        <taxon>Actinomycetes</taxon>
        <taxon>Actinomycetales</taxon>
        <taxon>Actinomycetaceae</taxon>
        <taxon>Scrofimicrobium</taxon>
    </lineage>
</organism>
<evidence type="ECO:0000256" key="2">
    <source>
        <dbReference type="ARBA" id="ARBA00022723"/>
    </source>
</evidence>
<dbReference type="GO" id="GO:0008270">
    <property type="term" value="F:zinc ion binding"/>
    <property type="evidence" value="ECO:0007669"/>
    <property type="project" value="InterPro"/>
</dbReference>
<dbReference type="GO" id="GO:0005524">
    <property type="term" value="F:ATP binding"/>
    <property type="evidence" value="ECO:0007669"/>
    <property type="project" value="UniProtKB-KW"/>
</dbReference>
<reference evidence="9" key="1">
    <citation type="submission" date="2023-11" db="EMBL/GenBank/DDBJ databases">
        <title>Scrofimicrobium hongkongense sp. nov., isolated from a patient with peritonitis.</title>
        <authorList>
            <person name="Lao H.Y."/>
            <person name="Wong A.Y.P."/>
            <person name="Ng T.L."/>
            <person name="Wong R.Y.L."/>
            <person name="Yau M.C.Y."/>
            <person name="Lam J.Y.W."/>
            <person name="Siu G.K.H."/>
        </authorList>
    </citation>
    <scope>NUCLEOTIDE SEQUENCE</scope>
    <source>
        <strain evidence="9">R131</strain>
    </source>
</reference>
<dbReference type="PANTHER" id="PTHR43311">
    <property type="entry name" value="GLUTAMATE--TRNA LIGASE"/>
    <property type="match status" value="1"/>
</dbReference>
<feature type="domain" description="Glutamyl/glutaminyl-tRNA synthetase class Ib catalytic" evidence="8">
    <location>
        <begin position="7"/>
        <end position="252"/>
    </location>
</feature>
<dbReference type="NCBIfam" id="TIGR03838">
    <property type="entry name" value="queuosine_YadB"/>
    <property type="match status" value="1"/>
</dbReference>
<dbReference type="PROSITE" id="PS00178">
    <property type="entry name" value="AA_TRNA_LIGASE_I"/>
    <property type="match status" value="1"/>
</dbReference>
<keyword evidence="5 7" id="KW-0067">ATP-binding</keyword>
<dbReference type="InterPro" id="IPR020058">
    <property type="entry name" value="Glu/Gln-tRNA-synth_Ib_cat-dom"/>
</dbReference>
<evidence type="ECO:0000256" key="1">
    <source>
        <dbReference type="ARBA" id="ARBA00022598"/>
    </source>
</evidence>
<dbReference type="InterPro" id="IPR014729">
    <property type="entry name" value="Rossmann-like_a/b/a_fold"/>
</dbReference>
<evidence type="ECO:0000259" key="8">
    <source>
        <dbReference type="Pfam" id="PF00749"/>
    </source>
</evidence>
<keyword evidence="4" id="KW-0862">Zinc</keyword>
<gene>
    <name evidence="9" type="primary">gluQRS</name>
    <name evidence="9" type="ORF">SAC06_09675</name>
</gene>
<dbReference type="InterPro" id="IPR001412">
    <property type="entry name" value="aa-tRNA-synth_I_CS"/>
</dbReference>
<dbReference type="PRINTS" id="PR00987">
    <property type="entry name" value="TRNASYNTHGLU"/>
</dbReference>
<dbReference type="InterPro" id="IPR022380">
    <property type="entry name" value="Glu-Q_tRNA(Asp)_Synthase"/>
</dbReference>
<name>A0AAU7V772_9ACTO</name>
<dbReference type="AlphaFoldDB" id="A0AAU7V772"/>
<comment type="similarity">
    <text evidence="7">Belongs to the class-I aminoacyl-tRNA synthetase family.</text>
</comment>
<keyword evidence="1 7" id="KW-0436">Ligase</keyword>
<dbReference type="Pfam" id="PF00749">
    <property type="entry name" value="tRNA-synt_1c"/>
    <property type="match status" value="1"/>
</dbReference>
<dbReference type="RefSeq" id="WP_350258098.1">
    <property type="nucleotide sequence ID" value="NZ_CP138335.1"/>
</dbReference>
<dbReference type="PANTHER" id="PTHR43311:SF1">
    <property type="entry name" value="GLUTAMYL-Q TRNA(ASP) SYNTHETASE"/>
    <property type="match status" value="1"/>
</dbReference>
<dbReference type="GO" id="GO:0004818">
    <property type="term" value="F:glutamate-tRNA ligase activity"/>
    <property type="evidence" value="ECO:0007669"/>
    <property type="project" value="TreeGrafter"/>
</dbReference>
<keyword evidence="2" id="KW-0479">Metal-binding</keyword>